<keyword evidence="2" id="KW-1185">Reference proteome</keyword>
<protein>
    <submittedName>
        <fullName evidence="1">Class I SAM-dependent methyltransferase</fullName>
    </submittedName>
</protein>
<dbReference type="Pfam" id="PF01135">
    <property type="entry name" value="PCMT"/>
    <property type="match status" value="1"/>
</dbReference>
<keyword evidence="1" id="KW-0489">Methyltransferase</keyword>
<gene>
    <name evidence="1" type="ORF">FLL46_23480</name>
</gene>
<dbReference type="PIRSF" id="PIRSF031679">
    <property type="entry name" value="Mtase_Alr7345_prd"/>
    <property type="match status" value="1"/>
</dbReference>
<keyword evidence="1" id="KW-0808">Transferase</keyword>
<evidence type="ECO:0000313" key="1">
    <source>
        <dbReference type="EMBL" id="TQV84575.1"/>
    </source>
</evidence>
<dbReference type="EMBL" id="VIKS01000014">
    <property type="protein sequence ID" value="TQV84575.1"/>
    <property type="molecule type" value="Genomic_DNA"/>
</dbReference>
<dbReference type="GO" id="GO:0032259">
    <property type="term" value="P:methylation"/>
    <property type="evidence" value="ECO:0007669"/>
    <property type="project" value="UniProtKB-KW"/>
</dbReference>
<dbReference type="AlphaFoldDB" id="A0A545U527"/>
<dbReference type="Gene3D" id="3.40.50.150">
    <property type="entry name" value="Vaccinia Virus protein VP39"/>
    <property type="match status" value="1"/>
</dbReference>
<proteinExistence type="predicted"/>
<dbReference type="OrthoDB" id="9801692at2"/>
<sequence>MINMNKIVSVLVWLSLLVVASVLKAEVPVEIKHAVASKERAQSDKSRDQHRKPAEILALAGLKPGMKVVDLLSGGGYYTDIISRVVGDKGQVIAHNAPYVVNRFANFFNDQEKGWPAKFRSPQWKKNVVKSIEELDTINLPVQLDVALMVLFYHDTVWQGVNRDMMNRRIFNALKPGGAYVIVDHSAKAGSGIKDVKKLHRIDKQFVIDEITKVGFKLEADSNLLSHPEDTRDYIFTRDRQTRRDQTDRMVLKFVKPAE</sequence>
<name>A0A545U527_9GAMM</name>
<reference evidence="1 2" key="1">
    <citation type="submission" date="2019-07" db="EMBL/GenBank/DDBJ databases">
        <title>Draft genome for Aliikangiella sp. M105.</title>
        <authorList>
            <person name="Wang G."/>
        </authorList>
    </citation>
    <scope>NUCLEOTIDE SEQUENCE [LARGE SCALE GENOMIC DNA]</scope>
    <source>
        <strain evidence="1 2">M105</strain>
    </source>
</reference>
<organism evidence="1 2">
    <name type="scientific">Aliikangiella coralliicola</name>
    <dbReference type="NCBI Taxonomy" id="2592383"/>
    <lineage>
        <taxon>Bacteria</taxon>
        <taxon>Pseudomonadati</taxon>
        <taxon>Pseudomonadota</taxon>
        <taxon>Gammaproteobacteria</taxon>
        <taxon>Oceanospirillales</taxon>
        <taxon>Pleioneaceae</taxon>
        <taxon>Aliikangiella</taxon>
    </lineage>
</organism>
<evidence type="ECO:0000313" key="2">
    <source>
        <dbReference type="Proteomes" id="UP000315439"/>
    </source>
</evidence>
<dbReference type="InterPro" id="IPR016980">
    <property type="entry name" value="S-AdoMet-dep_MeTrfase_Alr7345"/>
</dbReference>
<dbReference type="InterPro" id="IPR029063">
    <property type="entry name" value="SAM-dependent_MTases_sf"/>
</dbReference>
<accession>A0A545U527</accession>
<dbReference type="Proteomes" id="UP000315439">
    <property type="component" value="Unassembled WGS sequence"/>
</dbReference>
<dbReference type="GO" id="GO:0008168">
    <property type="term" value="F:methyltransferase activity"/>
    <property type="evidence" value="ECO:0007669"/>
    <property type="project" value="UniProtKB-KW"/>
</dbReference>
<comment type="caution">
    <text evidence="1">The sequence shown here is derived from an EMBL/GenBank/DDBJ whole genome shotgun (WGS) entry which is preliminary data.</text>
</comment>
<dbReference type="SUPFAM" id="SSF53335">
    <property type="entry name" value="S-adenosyl-L-methionine-dependent methyltransferases"/>
    <property type="match status" value="1"/>
</dbReference>